<keyword evidence="1" id="KW-1133">Transmembrane helix</keyword>
<proteinExistence type="predicted"/>
<dbReference type="EMBL" id="FMUN01000008">
    <property type="protein sequence ID" value="SCY60697.1"/>
    <property type="molecule type" value="Genomic_DNA"/>
</dbReference>
<dbReference type="STRING" id="381306.AN478_06475"/>
<evidence type="ECO:0000313" key="3">
    <source>
        <dbReference type="Proteomes" id="UP000183104"/>
    </source>
</evidence>
<organism evidence="2 3">
    <name type="scientific">Thiohalorhabdus denitrificans</name>
    <dbReference type="NCBI Taxonomy" id="381306"/>
    <lineage>
        <taxon>Bacteria</taxon>
        <taxon>Pseudomonadati</taxon>
        <taxon>Pseudomonadota</taxon>
        <taxon>Gammaproteobacteria</taxon>
        <taxon>Thiohalorhabdales</taxon>
        <taxon>Thiohalorhabdaceae</taxon>
        <taxon>Thiohalorhabdus</taxon>
    </lineage>
</organism>
<evidence type="ECO:0000256" key="1">
    <source>
        <dbReference type="SAM" id="Phobius"/>
    </source>
</evidence>
<keyword evidence="1" id="KW-0812">Transmembrane</keyword>
<evidence type="ECO:0000313" key="2">
    <source>
        <dbReference type="EMBL" id="SCY60697.1"/>
    </source>
</evidence>
<name>A0A0P9EDM2_9GAMM</name>
<sequence length="249" mass="26145">MGDRGAANGNEGLHAGGKVLAVLLLALGLTLGGGLAEVLATALPVALALLRSPGAGGAFLLLLRRLRVVFLFILILHGWFSPGVPLFTELGAWSPSRAGLVEGVRLVGVVGLMAAMVAALVRTTPVPELAGGVAWVLRPLGHLGVPVERFGRLLAWTVERVEPVRRETGAVRQVLRLRRPSGRGLAARLGQEAAAARVVLRRAREAADRNAEALYLRRAGGVRPPGAPDRYDWGLMVAAGTWGLLMAAL</sequence>
<feature type="transmembrane region" description="Helical" evidence="1">
    <location>
        <begin position="20"/>
        <end position="50"/>
    </location>
</feature>
<reference evidence="3" key="1">
    <citation type="submission" date="2016-10" db="EMBL/GenBank/DDBJ databases">
        <authorList>
            <person name="Varghese N."/>
        </authorList>
    </citation>
    <scope>NUCLEOTIDE SEQUENCE [LARGE SCALE GENOMIC DNA]</scope>
    <source>
        <strain evidence="3">HL 19</strain>
    </source>
</reference>
<keyword evidence="3" id="KW-1185">Reference proteome</keyword>
<protein>
    <submittedName>
        <fullName evidence="2">Biotin transport system permease protein</fullName>
    </submittedName>
</protein>
<gene>
    <name evidence="2" type="ORF">SAMN05661077_2658</name>
</gene>
<dbReference type="Proteomes" id="UP000183104">
    <property type="component" value="Unassembled WGS sequence"/>
</dbReference>
<keyword evidence="1" id="KW-0472">Membrane</keyword>
<feature type="transmembrane region" description="Helical" evidence="1">
    <location>
        <begin position="62"/>
        <end position="80"/>
    </location>
</feature>
<feature type="transmembrane region" description="Helical" evidence="1">
    <location>
        <begin position="100"/>
        <end position="121"/>
    </location>
</feature>
<dbReference type="RefSeq" id="WP_054965803.1">
    <property type="nucleotide sequence ID" value="NZ_FMUN01000008.1"/>
</dbReference>
<accession>A0A0P9EDM2</accession>
<dbReference type="AlphaFoldDB" id="A0A0P9EDM2"/>